<dbReference type="Gene3D" id="1.20.1050.10">
    <property type="match status" value="1"/>
</dbReference>
<feature type="domain" description="GST N-terminal" evidence="1">
    <location>
        <begin position="7"/>
        <end position="87"/>
    </location>
</feature>
<dbReference type="GO" id="GO:0004364">
    <property type="term" value="F:glutathione transferase activity"/>
    <property type="evidence" value="ECO:0007669"/>
    <property type="project" value="TreeGrafter"/>
</dbReference>
<dbReference type="OrthoDB" id="9799538at2"/>
<name>A0A4R6Z9N2_9GAMM</name>
<dbReference type="CDD" id="cd03043">
    <property type="entry name" value="GST_N_1"/>
    <property type="match status" value="1"/>
</dbReference>
<proteinExistence type="predicted"/>
<accession>A0A4R6Z9N2</accession>
<protein>
    <submittedName>
        <fullName evidence="2">Glutathione S-transferase</fullName>
    </submittedName>
</protein>
<dbReference type="PANTHER" id="PTHR42673">
    <property type="entry name" value="MALEYLACETOACETATE ISOMERASE"/>
    <property type="match status" value="1"/>
</dbReference>
<comment type="caution">
    <text evidence="2">The sequence shown here is derived from an EMBL/GenBank/DDBJ whole genome shotgun (WGS) entry which is preliminary data.</text>
</comment>
<reference evidence="2 3" key="1">
    <citation type="submission" date="2019-03" db="EMBL/GenBank/DDBJ databases">
        <title>Genomic Encyclopedia of Type Strains, Phase IV (KMG-IV): sequencing the most valuable type-strain genomes for metagenomic binning, comparative biology and taxonomic classification.</title>
        <authorList>
            <person name="Goeker M."/>
        </authorList>
    </citation>
    <scope>NUCLEOTIDE SEQUENCE [LARGE SCALE GENOMIC DNA]</scope>
    <source>
        <strain evidence="2 3">DSM 21667</strain>
    </source>
</reference>
<evidence type="ECO:0000313" key="2">
    <source>
        <dbReference type="EMBL" id="TDR48621.1"/>
    </source>
</evidence>
<evidence type="ECO:0000259" key="1">
    <source>
        <dbReference type="PROSITE" id="PS50404"/>
    </source>
</evidence>
<dbReference type="GO" id="GO:0016034">
    <property type="term" value="F:maleylacetoacetate isomerase activity"/>
    <property type="evidence" value="ECO:0007669"/>
    <property type="project" value="TreeGrafter"/>
</dbReference>
<dbReference type="SUPFAM" id="SSF52833">
    <property type="entry name" value="Thioredoxin-like"/>
    <property type="match status" value="1"/>
</dbReference>
<dbReference type="Pfam" id="PF13410">
    <property type="entry name" value="GST_C_2"/>
    <property type="match status" value="1"/>
</dbReference>
<dbReference type="PROSITE" id="PS50404">
    <property type="entry name" value="GST_NTER"/>
    <property type="match status" value="1"/>
</dbReference>
<organism evidence="2 3">
    <name type="scientific">Tahibacter aquaticus</name>
    <dbReference type="NCBI Taxonomy" id="520092"/>
    <lineage>
        <taxon>Bacteria</taxon>
        <taxon>Pseudomonadati</taxon>
        <taxon>Pseudomonadota</taxon>
        <taxon>Gammaproteobacteria</taxon>
        <taxon>Lysobacterales</taxon>
        <taxon>Rhodanobacteraceae</taxon>
        <taxon>Tahibacter</taxon>
    </lineage>
</organism>
<sequence length="218" mass="24242">MTTVLPPTLVIGNKNYSSWSLRPWLLLRHHGVAFDEVRLPLDTPEFYATIGNYSPTGRVPVLREGELVVWDSLAILEYSNERWLDGKGWPADLAARALARAVSAEMHSGFAELRKQCPMDCVKRSTAPVSAEVMRDIARIGVLWRDCRARQGTGGPFLFGAFSIADCMFAPVALRIVSYGIEVGPVERDYIDALLALPALQAWLGDAEAEQRARRESR</sequence>
<dbReference type="Proteomes" id="UP000295293">
    <property type="component" value="Unassembled WGS sequence"/>
</dbReference>
<dbReference type="InterPro" id="IPR036282">
    <property type="entry name" value="Glutathione-S-Trfase_C_sf"/>
</dbReference>
<evidence type="ECO:0000313" key="3">
    <source>
        <dbReference type="Proteomes" id="UP000295293"/>
    </source>
</evidence>
<keyword evidence="2" id="KW-0808">Transferase</keyword>
<dbReference type="Gene3D" id="3.40.30.10">
    <property type="entry name" value="Glutaredoxin"/>
    <property type="match status" value="1"/>
</dbReference>
<dbReference type="GO" id="GO:0006749">
    <property type="term" value="P:glutathione metabolic process"/>
    <property type="evidence" value="ECO:0007669"/>
    <property type="project" value="TreeGrafter"/>
</dbReference>
<dbReference type="AlphaFoldDB" id="A0A4R6Z9N2"/>
<keyword evidence="3" id="KW-1185">Reference proteome</keyword>
<dbReference type="CDD" id="cd03194">
    <property type="entry name" value="GST_C_3"/>
    <property type="match status" value="1"/>
</dbReference>
<dbReference type="Pfam" id="PF13409">
    <property type="entry name" value="GST_N_2"/>
    <property type="match status" value="1"/>
</dbReference>
<dbReference type="RefSeq" id="WP_133816742.1">
    <property type="nucleotide sequence ID" value="NZ_SNZH01000001.1"/>
</dbReference>
<dbReference type="PANTHER" id="PTHR42673:SF4">
    <property type="entry name" value="MALEYLACETOACETATE ISOMERASE"/>
    <property type="match status" value="1"/>
</dbReference>
<gene>
    <name evidence="2" type="ORF">DFR29_101241</name>
</gene>
<dbReference type="GO" id="GO:0006559">
    <property type="term" value="P:L-phenylalanine catabolic process"/>
    <property type="evidence" value="ECO:0007669"/>
    <property type="project" value="TreeGrafter"/>
</dbReference>
<dbReference type="InterPro" id="IPR036249">
    <property type="entry name" value="Thioredoxin-like_sf"/>
</dbReference>
<dbReference type="SUPFAM" id="SSF47616">
    <property type="entry name" value="GST C-terminal domain-like"/>
    <property type="match status" value="1"/>
</dbReference>
<dbReference type="InterPro" id="IPR004045">
    <property type="entry name" value="Glutathione_S-Trfase_N"/>
</dbReference>
<dbReference type="EMBL" id="SNZH01000001">
    <property type="protein sequence ID" value="TDR48621.1"/>
    <property type="molecule type" value="Genomic_DNA"/>
</dbReference>